<sequence>MAKNAIAIWLKDRHNVYKQFPVNPEVVSRESPFDFTTVKIASLGDIIVPGERGLKKYSFSSFFPRDYNPTYCEYDGFMDPWKWVEQIEKWRDTRLNLRLIITGTPISVPVFVESFDLEPEKAGAPGDVYYSITLVEHRPFTAKQLITDSKGKTTTTPAKQTQTADKKPTTYVVVKGDSLWKIAKAKYGDGAKWNKIYEANKKTIGKNPDKIYPGQKLVIPV</sequence>
<dbReference type="PROSITE" id="PS51782">
    <property type="entry name" value="LYSM"/>
    <property type="match status" value="1"/>
</dbReference>
<proteinExistence type="predicted"/>
<protein>
    <submittedName>
        <fullName evidence="2">LysM peptidoglycan-binding domain-containing protein</fullName>
    </submittedName>
</protein>
<dbReference type="CDD" id="cd00118">
    <property type="entry name" value="LysM"/>
    <property type="match status" value="1"/>
</dbReference>
<gene>
    <name evidence="2" type="ORF">M5W82_07395</name>
</gene>
<dbReference type="EMBL" id="JAMDLZ010000012">
    <property type="protein sequence ID" value="MCY9546776.1"/>
    <property type="molecule type" value="Genomic_DNA"/>
</dbReference>
<reference evidence="2 3" key="1">
    <citation type="submission" date="2022-05" db="EMBL/GenBank/DDBJ databases">
        <title>Genome Sequencing of Bee-Associated Microbes.</title>
        <authorList>
            <person name="Dunlap C."/>
        </authorList>
    </citation>
    <scope>NUCLEOTIDE SEQUENCE [LARGE SCALE GENOMIC DNA]</scope>
    <source>
        <strain evidence="2 3">NRRL BD-083</strain>
    </source>
</reference>
<dbReference type="Proteomes" id="UP001527052">
    <property type="component" value="Unassembled WGS sequence"/>
</dbReference>
<dbReference type="SMART" id="SM00257">
    <property type="entry name" value="LysM"/>
    <property type="match status" value="1"/>
</dbReference>
<feature type="domain" description="LysM" evidence="1">
    <location>
        <begin position="169"/>
        <end position="219"/>
    </location>
</feature>
<dbReference type="PANTHER" id="PTHR34700">
    <property type="entry name" value="POTASSIUM BINDING PROTEIN KBP"/>
    <property type="match status" value="1"/>
</dbReference>
<organism evidence="2 3">
    <name type="scientific">Lysinibacillus xylanilyticus</name>
    <dbReference type="NCBI Taxonomy" id="582475"/>
    <lineage>
        <taxon>Bacteria</taxon>
        <taxon>Bacillati</taxon>
        <taxon>Bacillota</taxon>
        <taxon>Bacilli</taxon>
        <taxon>Bacillales</taxon>
        <taxon>Bacillaceae</taxon>
        <taxon>Lysinibacillus</taxon>
    </lineage>
</organism>
<dbReference type="Gene3D" id="3.10.350.10">
    <property type="entry name" value="LysM domain"/>
    <property type="match status" value="1"/>
</dbReference>
<evidence type="ECO:0000259" key="1">
    <source>
        <dbReference type="PROSITE" id="PS51782"/>
    </source>
</evidence>
<dbReference type="RefSeq" id="WP_268636962.1">
    <property type="nucleotide sequence ID" value="NZ_JAMDLZ010000012.1"/>
</dbReference>
<dbReference type="SUPFAM" id="SSF54106">
    <property type="entry name" value="LysM domain"/>
    <property type="match status" value="1"/>
</dbReference>
<dbReference type="Pfam" id="PF01476">
    <property type="entry name" value="LysM"/>
    <property type="match status" value="1"/>
</dbReference>
<comment type="caution">
    <text evidence="2">The sequence shown here is derived from an EMBL/GenBank/DDBJ whole genome shotgun (WGS) entry which is preliminary data.</text>
</comment>
<dbReference type="PANTHER" id="PTHR34700:SF4">
    <property type="entry name" value="PHAGE-LIKE ELEMENT PBSX PROTEIN XKDP"/>
    <property type="match status" value="1"/>
</dbReference>
<dbReference type="InterPro" id="IPR036779">
    <property type="entry name" value="LysM_dom_sf"/>
</dbReference>
<evidence type="ECO:0000313" key="3">
    <source>
        <dbReference type="Proteomes" id="UP001527052"/>
    </source>
</evidence>
<keyword evidence="3" id="KW-1185">Reference proteome</keyword>
<name>A0ABT4EMC5_9BACI</name>
<accession>A0ABT4EMC5</accession>
<dbReference type="InterPro" id="IPR018392">
    <property type="entry name" value="LysM"/>
</dbReference>
<dbReference type="InterPro" id="IPR052196">
    <property type="entry name" value="Bact_Kbp"/>
</dbReference>
<evidence type="ECO:0000313" key="2">
    <source>
        <dbReference type="EMBL" id="MCY9546776.1"/>
    </source>
</evidence>